<dbReference type="AlphaFoldDB" id="A0A849SFS6"/>
<keyword evidence="2" id="KW-1133">Transmembrane helix</keyword>
<name>A0A849SFS6_UNCEI</name>
<gene>
    <name evidence="3" type="ORF">HOP12_04030</name>
</gene>
<dbReference type="EMBL" id="JABFRW010000041">
    <property type="protein sequence ID" value="NOT33321.1"/>
    <property type="molecule type" value="Genomic_DNA"/>
</dbReference>
<reference evidence="3 4" key="1">
    <citation type="submission" date="2020-04" db="EMBL/GenBank/DDBJ databases">
        <title>Metagenomic profiling of ammonia- and methane-oxidizing microorganisms in a Dutch drinking water treatment plant.</title>
        <authorList>
            <person name="Poghosyan L."/>
            <person name="Leucker S."/>
        </authorList>
    </citation>
    <scope>NUCLEOTIDE SEQUENCE [LARGE SCALE GENOMIC DNA]</scope>
    <source>
        <strain evidence="3">S-RSF-IL-03</strain>
    </source>
</reference>
<feature type="transmembrane region" description="Helical" evidence="2">
    <location>
        <begin position="52"/>
        <end position="77"/>
    </location>
</feature>
<accession>A0A849SFS6</accession>
<keyword evidence="2" id="KW-0472">Membrane</keyword>
<evidence type="ECO:0000256" key="1">
    <source>
        <dbReference type="SAM" id="MobiDB-lite"/>
    </source>
</evidence>
<evidence type="ECO:0000313" key="3">
    <source>
        <dbReference type="EMBL" id="NOT33321.1"/>
    </source>
</evidence>
<comment type="caution">
    <text evidence="3">The sequence shown here is derived from an EMBL/GenBank/DDBJ whole genome shotgun (WGS) entry which is preliminary data.</text>
</comment>
<organism evidence="3 4">
    <name type="scientific">Eiseniibacteriota bacterium</name>
    <dbReference type="NCBI Taxonomy" id="2212470"/>
    <lineage>
        <taxon>Bacteria</taxon>
        <taxon>Candidatus Eiseniibacteriota</taxon>
    </lineage>
</organism>
<evidence type="ECO:0000256" key="2">
    <source>
        <dbReference type="SAM" id="Phobius"/>
    </source>
</evidence>
<feature type="region of interest" description="Disordered" evidence="1">
    <location>
        <begin position="130"/>
        <end position="179"/>
    </location>
</feature>
<proteinExistence type="predicted"/>
<evidence type="ECO:0000313" key="4">
    <source>
        <dbReference type="Proteomes" id="UP000580839"/>
    </source>
</evidence>
<protein>
    <submittedName>
        <fullName evidence="3">Uncharacterized protein</fullName>
    </submittedName>
</protein>
<sequence length="179" mass="19336">MNRQLLAALAGTVVIFAAAGLVSGHVMAALYSASAMWRFLRWHGASVSLNGADLLAIAPSVAAALLAVLVFALIASIRRTHALGPARSTVSRDRVLRLVRDGHSVASIARRTRLAQDAVRMVLWTQTLERPRKRKSAPQNRNKVPAHTGARRPEPRLTRAQVVANATRDARGTQGTWIA</sequence>
<dbReference type="Proteomes" id="UP000580839">
    <property type="component" value="Unassembled WGS sequence"/>
</dbReference>
<keyword evidence="2" id="KW-0812">Transmembrane</keyword>